<evidence type="ECO:0008006" key="17">
    <source>
        <dbReference type="Google" id="ProtNLM"/>
    </source>
</evidence>
<feature type="region of interest" description="Disordered" evidence="9">
    <location>
        <begin position="57"/>
        <end position="97"/>
    </location>
</feature>
<evidence type="ECO:0000313" key="13">
    <source>
        <dbReference type="EMBL" id="CAF1187974.1"/>
    </source>
</evidence>
<comment type="subcellular location">
    <subcellularLocation>
        <location evidence="1">Nucleus</location>
    </subcellularLocation>
</comment>
<keyword evidence="6" id="KW-0067">ATP-binding</keyword>
<keyword evidence="8" id="KW-0539">Nucleus</keyword>
<dbReference type="EMBL" id="CAJNOQ010000022">
    <property type="protein sequence ID" value="CAF0741913.1"/>
    <property type="molecule type" value="Genomic_DNA"/>
</dbReference>
<keyword evidence="7" id="KW-0238">DNA-binding</keyword>
<feature type="compositionally biased region" description="Acidic residues" evidence="9">
    <location>
        <begin position="826"/>
        <end position="843"/>
    </location>
</feature>
<evidence type="ECO:0000256" key="5">
    <source>
        <dbReference type="ARBA" id="ARBA00022806"/>
    </source>
</evidence>
<dbReference type="InterPro" id="IPR049730">
    <property type="entry name" value="SNF2/RAD54-like_C"/>
</dbReference>
<dbReference type="PROSITE" id="PS51192">
    <property type="entry name" value="HELICASE_ATP_BIND_1"/>
    <property type="match status" value="1"/>
</dbReference>
<dbReference type="InterPro" id="IPR001650">
    <property type="entry name" value="Helicase_C-like"/>
</dbReference>
<proteinExistence type="inferred from homology"/>
<feature type="region of interest" description="Disordered" evidence="9">
    <location>
        <begin position="244"/>
        <end position="330"/>
    </location>
</feature>
<feature type="region of interest" description="Disordered" evidence="9">
    <location>
        <begin position="1383"/>
        <end position="1438"/>
    </location>
</feature>
<feature type="compositionally biased region" description="Basic and acidic residues" evidence="9">
    <location>
        <begin position="71"/>
        <end position="81"/>
    </location>
</feature>
<evidence type="ECO:0000256" key="4">
    <source>
        <dbReference type="ARBA" id="ARBA00022801"/>
    </source>
</evidence>
<dbReference type="EMBL" id="CAJOBA010035141">
    <property type="protein sequence ID" value="CAF3999038.1"/>
    <property type="molecule type" value="Genomic_DNA"/>
</dbReference>
<feature type="compositionally biased region" description="Basic residues" evidence="9">
    <location>
        <begin position="800"/>
        <end position="817"/>
    </location>
</feature>
<evidence type="ECO:0000313" key="16">
    <source>
        <dbReference type="Proteomes" id="UP000663829"/>
    </source>
</evidence>
<dbReference type="Proteomes" id="UP000663829">
    <property type="component" value="Unassembled WGS sequence"/>
</dbReference>
<keyword evidence="5" id="KW-0347">Helicase</keyword>
<feature type="domain" description="Helicase ATP-binding" evidence="10">
    <location>
        <begin position="459"/>
        <end position="635"/>
    </location>
</feature>
<protein>
    <recommendedName>
        <fullName evidence="17">Transcriptional regulator ATRX homolog</fullName>
    </recommendedName>
</protein>
<dbReference type="GO" id="GO:0005524">
    <property type="term" value="F:ATP binding"/>
    <property type="evidence" value="ECO:0007669"/>
    <property type="project" value="UniProtKB-KW"/>
</dbReference>
<feature type="compositionally biased region" description="Polar residues" evidence="9">
    <location>
        <begin position="83"/>
        <end position="93"/>
    </location>
</feature>
<dbReference type="CDD" id="cd18007">
    <property type="entry name" value="DEXHc_ATRX-like"/>
    <property type="match status" value="1"/>
</dbReference>
<evidence type="ECO:0000256" key="6">
    <source>
        <dbReference type="ARBA" id="ARBA00022840"/>
    </source>
</evidence>
<keyword evidence="3" id="KW-0547">Nucleotide-binding</keyword>
<dbReference type="GO" id="GO:0004386">
    <property type="term" value="F:helicase activity"/>
    <property type="evidence" value="ECO:0007669"/>
    <property type="project" value="UniProtKB-KW"/>
</dbReference>
<dbReference type="EMBL" id="CAJNOK010013613">
    <property type="protein sequence ID" value="CAF1187974.1"/>
    <property type="molecule type" value="Genomic_DNA"/>
</dbReference>
<dbReference type="GO" id="GO:0016887">
    <property type="term" value="F:ATP hydrolysis activity"/>
    <property type="evidence" value="ECO:0007669"/>
    <property type="project" value="InterPro"/>
</dbReference>
<evidence type="ECO:0000256" key="2">
    <source>
        <dbReference type="ARBA" id="ARBA00007025"/>
    </source>
</evidence>
<dbReference type="SMART" id="SM00490">
    <property type="entry name" value="HELICc"/>
    <property type="match status" value="1"/>
</dbReference>
<sequence length="1438" mass="165109">MLSYCYSIFFQNGRENIKTTAMAMNGKRVLAKYHYMSSDDDENDVKIITPRRRTPRIPRLPRQSTMSPLKSEQRINIDKRPTTRNQKASSPLKTTPVKEKTAIIWKPTKTSPVKTKPLLDDKKLAPDIKPSTTDKKLSFTKSMSNNEEKPTVSVVKQNNSTPKKEQLLTKASEKSVIEARNDNENSDSDATDIYDMGSVYNEVFAAVPKNKIENEVSTSPSVKKETVNQVTTAVASSSAIKKEFSQTGVRNSISTPKKKSHHQMSSSDEDERKQRVPIQKKQRIFIKSSPSTASLNEKPSKAMRVDNDDDDVYTYRPSRNPNKGIKSSENEIIAKMDEVIVSDDDTMDDDELITLSSQRFLRDNDLSAKTKRALADEKQRQQRLVQKKLNMSNEESQQPSQQVTSPDDKNGPKLIFEMDKDTNKPLIEVHPSLVRQMKPHQLDGTLFLWENVYESLAEIKEGKPGHGAILAHHMGLGKTFQTISFIHTLYKHVDLTGINTCLILCPVNVTSNWKGEFDHWILGLKPFVRVYQFALFKQKHERLALLRKWYTKGGVLLMGYEIYRRLANSGYKEYLLDPGPDVCICDEGHQLKNIRTGIAKTINKIRTSRRIILSGTPMQNNLKEYYYMVSFVKPHLLGSYREFKNQFIDPIKGGENKDSNAYAVQLMKRRSYALNERLKHCIHRRDFNCLRKYLPPKLEYVVKIYLGDLQRRLYLRYLEKEKIDPEAGLNTAKLFADYQYLMKIWTHPWLLRPHYADRWKREQKRIKQENASSSSKDDDDLDPFFHDINEGMSDDDEKPIKKRQPKQRKIAGKKKSRTNNPFLDLDVGEDDSSDSSDDSSEDDAASHSSSASDCLSLFNNRQPKSTKLQDNFISSTGIMTNNTCEAQIEKEWWYEYFDDSAQFDLELSGKINFLKTMLNECVLLGDKVLLFSRSIYSISYIEQYLKKWDMEAHTRTSKRDDMDPTVPARGRWKCGVDYFRIDGSTAIKRRTAHIQKFNEITNIRSRLFLISTLAGGIGINLIGANRVIIFDCSWNPASDLQALFRAYRLGQKKPVYVYRLLSKGTMEEKIYFRQVTKQATAQRVVDAQQLARHFTQNELKELYAFHPDEKDVYDNMTREPVDTLLAKCIKKHPNMIQNYIEHDSLLEDKQSEQLTKEEKAYAIRELEATMGHYTRVPDDATYSDYMEDYPYSTVDNNPYHQPLPLLYNKNPFETNFLSLLCQPAQEEESPPSNSYFKINDLQQEEMTKRIQNLTGGTTTASHQIKVPSPPPVTTPVVQAKTKIETATATPVPQQNSVQKPAAVAVAAPVAAASTVIPTPPQPIPYKPPSLPVYPPGKKPFPTVEDLLDDPIAKQIQAELLDDPAANQKQIIKNQRELLKMYKDKKKQQKQQEKLEKQQEKLQKTITKKKAPPIDTTYIPNPYQIQIHESPFGPPRKKF</sequence>
<feature type="compositionally biased region" description="Polar residues" evidence="9">
    <location>
        <begin position="288"/>
        <end position="297"/>
    </location>
</feature>
<dbReference type="PROSITE" id="PS51194">
    <property type="entry name" value="HELICASE_CTER"/>
    <property type="match status" value="1"/>
</dbReference>
<name>A0A813NX02_9BILA</name>
<dbReference type="CDD" id="cd18793">
    <property type="entry name" value="SF2_C_SNF"/>
    <property type="match status" value="1"/>
</dbReference>
<dbReference type="InterPro" id="IPR014001">
    <property type="entry name" value="Helicase_ATP-bd"/>
</dbReference>
<dbReference type="SUPFAM" id="SSF52540">
    <property type="entry name" value="P-loop containing nucleoside triphosphate hydrolases"/>
    <property type="match status" value="2"/>
</dbReference>
<organism evidence="12 16">
    <name type="scientific">Didymodactylos carnosus</name>
    <dbReference type="NCBI Taxonomy" id="1234261"/>
    <lineage>
        <taxon>Eukaryota</taxon>
        <taxon>Metazoa</taxon>
        <taxon>Spiralia</taxon>
        <taxon>Gnathifera</taxon>
        <taxon>Rotifera</taxon>
        <taxon>Eurotatoria</taxon>
        <taxon>Bdelloidea</taxon>
        <taxon>Philodinida</taxon>
        <taxon>Philodinidae</taxon>
        <taxon>Didymodactylos</taxon>
    </lineage>
</organism>
<feature type="compositionally biased region" description="Basic and acidic residues" evidence="9">
    <location>
        <begin position="406"/>
        <end position="415"/>
    </location>
</feature>
<dbReference type="GO" id="GO:0005634">
    <property type="term" value="C:nucleus"/>
    <property type="evidence" value="ECO:0007669"/>
    <property type="project" value="UniProtKB-SubCell"/>
</dbReference>
<dbReference type="Pfam" id="PF00271">
    <property type="entry name" value="Helicase_C"/>
    <property type="match status" value="1"/>
</dbReference>
<feature type="compositionally biased region" description="Polar residues" evidence="9">
    <location>
        <begin position="244"/>
        <end position="255"/>
    </location>
</feature>
<dbReference type="Proteomes" id="UP000681722">
    <property type="component" value="Unassembled WGS sequence"/>
</dbReference>
<evidence type="ECO:0000256" key="8">
    <source>
        <dbReference type="ARBA" id="ARBA00023242"/>
    </source>
</evidence>
<evidence type="ECO:0000256" key="9">
    <source>
        <dbReference type="SAM" id="MobiDB-lite"/>
    </source>
</evidence>
<keyword evidence="16" id="KW-1185">Reference proteome</keyword>
<dbReference type="Gene3D" id="3.40.50.300">
    <property type="entry name" value="P-loop containing nucleotide triphosphate hydrolases"/>
    <property type="match status" value="1"/>
</dbReference>
<dbReference type="InterPro" id="IPR038718">
    <property type="entry name" value="SNF2-like_sf"/>
</dbReference>
<dbReference type="EMBL" id="CAJOBC010000022">
    <property type="protein sequence ID" value="CAF3520318.1"/>
    <property type="molecule type" value="Genomic_DNA"/>
</dbReference>
<dbReference type="PANTHER" id="PTHR45797">
    <property type="entry name" value="RAD54-LIKE"/>
    <property type="match status" value="1"/>
</dbReference>
<feature type="compositionally biased region" description="Basic and acidic residues" evidence="9">
    <location>
        <begin position="1389"/>
        <end position="1402"/>
    </location>
</feature>
<evidence type="ECO:0000256" key="7">
    <source>
        <dbReference type="ARBA" id="ARBA00023125"/>
    </source>
</evidence>
<evidence type="ECO:0000259" key="10">
    <source>
        <dbReference type="PROSITE" id="PS51192"/>
    </source>
</evidence>
<evidence type="ECO:0000313" key="14">
    <source>
        <dbReference type="EMBL" id="CAF3520318.1"/>
    </source>
</evidence>
<accession>A0A813NX02</accession>
<evidence type="ECO:0000313" key="12">
    <source>
        <dbReference type="EMBL" id="CAF0741913.1"/>
    </source>
</evidence>
<dbReference type="Proteomes" id="UP000682733">
    <property type="component" value="Unassembled WGS sequence"/>
</dbReference>
<evidence type="ECO:0000259" key="11">
    <source>
        <dbReference type="PROSITE" id="PS51194"/>
    </source>
</evidence>
<gene>
    <name evidence="12" type="ORF">GPM918_LOCUS317</name>
    <name evidence="13" type="ORF">OVA965_LOCUS23393</name>
    <name evidence="14" type="ORF">SRO942_LOCUS318</name>
    <name evidence="15" type="ORF">TMI583_LOCUS24111</name>
</gene>
<dbReference type="InterPro" id="IPR000330">
    <property type="entry name" value="SNF2_N"/>
</dbReference>
<feature type="domain" description="Helicase C-terminal" evidence="11">
    <location>
        <begin position="913"/>
        <end position="1098"/>
    </location>
</feature>
<dbReference type="GO" id="GO:0003677">
    <property type="term" value="F:DNA binding"/>
    <property type="evidence" value="ECO:0007669"/>
    <property type="project" value="UniProtKB-KW"/>
</dbReference>
<dbReference type="OrthoDB" id="2020972at2759"/>
<feature type="region of interest" description="Disordered" evidence="9">
    <location>
        <begin position="390"/>
        <end position="415"/>
    </location>
</feature>
<evidence type="ECO:0000313" key="15">
    <source>
        <dbReference type="EMBL" id="CAF3999038.1"/>
    </source>
</evidence>
<reference evidence="12" key="1">
    <citation type="submission" date="2021-02" db="EMBL/GenBank/DDBJ databases">
        <authorList>
            <person name="Nowell W R."/>
        </authorList>
    </citation>
    <scope>NUCLEOTIDE SEQUENCE</scope>
</reference>
<dbReference type="InterPro" id="IPR027417">
    <property type="entry name" value="P-loop_NTPase"/>
</dbReference>
<evidence type="ECO:0000256" key="1">
    <source>
        <dbReference type="ARBA" id="ARBA00004123"/>
    </source>
</evidence>
<evidence type="ECO:0000256" key="3">
    <source>
        <dbReference type="ARBA" id="ARBA00022741"/>
    </source>
</evidence>
<dbReference type="SMART" id="SM00487">
    <property type="entry name" value="DEXDc"/>
    <property type="match status" value="1"/>
</dbReference>
<comment type="caution">
    <text evidence="12">The sequence shown here is derived from an EMBL/GenBank/DDBJ whole genome shotgun (WGS) entry which is preliminary data.</text>
</comment>
<dbReference type="Pfam" id="PF00176">
    <property type="entry name" value="SNF2-rel_dom"/>
    <property type="match status" value="1"/>
</dbReference>
<dbReference type="Gene3D" id="3.40.50.10810">
    <property type="entry name" value="Tandem AAA-ATPase domain"/>
    <property type="match status" value="1"/>
</dbReference>
<feature type="region of interest" description="Disordered" evidence="9">
    <location>
        <begin position="766"/>
        <end position="851"/>
    </location>
</feature>
<dbReference type="PANTHER" id="PTHR45797:SF3">
    <property type="entry name" value="TRANSCRIPTIONAL REGULATOR ATRX HOMOLOG"/>
    <property type="match status" value="1"/>
</dbReference>
<dbReference type="InterPro" id="IPR044574">
    <property type="entry name" value="ARIP4-like"/>
</dbReference>
<dbReference type="Proteomes" id="UP000677228">
    <property type="component" value="Unassembled WGS sequence"/>
</dbReference>
<keyword evidence="4" id="KW-0378">Hydrolase</keyword>
<comment type="similarity">
    <text evidence="2">Belongs to the SNF2/RAD54 helicase family.</text>
</comment>
<feature type="compositionally biased region" description="Polar residues" evidence="9">
    <location>
        <begin position="390"/>
        <end position="405"/>
    </location>
</feature>